<organism evidence="2 3">
    <name type="scientific">Halomonas tibetensis</name>
    <dbReference type="NCBI Taxonomy" id="2259590"/>
    <lineage>
        <taxon>Bacteria</taxon>
        <taxon>Pseudomonadati</taxon>
        <taxon>Pseudomonadota</taxon>
        <taxon>Gammaproteobacteria</taxon>
        <taxon>Oceanospirillales</taxon>
        <taxon>Halomonadaceae</taxon>
        <taxon>Halomonas</taxon>
    </lineage>
</organism>
<evidence type="ECO:0000256" key="1">
    <source>
        <dbReference type="SAM" id="MobiDB-lite"/>
    </source>
</evidence>
<proteinExistence type="predicted"/>
<feature type="compositionally biased region" description="Polar residues" evidence="1">
    <location>
        <begin position="248"/>
        <end position="265"/>
    </location>
</feature>
<evidence type="ECO:0000313" key="3">
    <source>
        <dbReference type="Proteomes" id="UP001595386"/>
    </source>
</evidence>
<dbReference type="Proteomes" id="UP001595386">
    <property type="component" value="Unassembled WGS sequence"/>
</dbReference>
<sequence length="265" mass="26061">MAIAVDGIITGGSVTSSRNEIWAESTANSARNALNLEATTSAVNAALASGQYNEGDVTATLTAPGTSVTANGGNHNGTAINLEDNVSVALSRGNDAVNRLTAEGDVLTNSAGATATTDNTGLASAEGGFAVLNRQTNIDNEIASRITASGGNNVSITSGLVNGRVNVSGNQVVAEATANRTGNSIALNDANGTAGSAALTSYQRNSGVTTVASITGVGNSINGGTGNSGGSSFNVTNNTVQARAVGNAGTNSNVTSLRSRNSLGL</sequence>
<reference evidence="3" key="1">
    <citation type="journal article" date="2019" name="Int. J. Syst. Evol. Microbiol.">
        <title>The Global Catalogue of Microorganisms (GCM) 10K type strain sequencing project: providing services to taxonomists for standard genome sequencing and annotation.</title>
        <authorList>
            <consortium name="The Broad Institute Genomics Platform"/>
            <consortium name="The Broad Institute Genome Sequencing Center for Infectious Disease"/>
            <person name="Wu L."/>
            <person name="Ma J."/>
        </authorList>
    </citation>
    <scope>NUCLEOTIDE SEQUENCE [LARGE SCALE GENOMIC DNA]</scope>
    <source>
        <strain evidence="3">KCTC 52660</strain>
    </source>
</reference>
<keyword evidence="3" id="KW-1185">Reference proteome</keyword>
<name>A0ABV7B573_9GAMM</name>
<dbReference type="EMBL" id="JBHRSQ010000014">
    <property type="protein sequence ID" value="MFC2992562.1"/>
    <property type="molecule type" value="Genomic_DNA"/>
</dbReference>
<comment type="caution">
    <text evidence="2">The sequence shown here is derived from an EMBL/GenBank/DDBJ whole genome shotgun (WGS) entry which is preliminary data.</text>
</comment>
<evidence type="ECO:0000313" key="2">
    <source>
        <dbReference type="EMBL" id="MFC2992562.1"/>
    </source>
</evidence>
<gene>
    <name evidence="2" type="ORF">ACFODV_11010</name>
</gene>
<accession>A0ABV7B573</accession>
<protein>
    <submittedName>
        <fullName evidence="2">Uncharacterized protein</fullName>
    </submittedName>
</protein>
<dbReference type="RefSeq" id="WP_379759072.1">
    <property type="nucleotide sequence ID" value="NZ_JBHRSQ010000014.1"/>
</dbReference>
<feature type="region of interest" description="Disordered" evidence="1">
    <location>
        <begin position="246"/>
        <end position="265"/>
    </location>
</feature>